<dbReference type="STRING" id="95161.SAMN05660874_04913"/>
<evidence type="ECO:0000256" key="6">
    <source>
        <dbReference type="RuleBase" id="RU361235"/>
    </source>
</evidence>
<evidence type="ECO:0000256" key="4">
    <source>
        <dbReference type="ARBA" id="ARBA00023157"/>
    </source>
</evidence>
<dbReference type="Gene3D" id="3.40.50.1820">
    <property type="entry name" value="alpha/beta hydrolase"/>
    <property type="match status" value="1"/>
</dbReference>
<dbReference type="ESTHER" id="9pseu-a0a1i6uie0">
    <property type="family name" value="Carb_B_Bacteria"/>
</dbReference>
<dbReference type="Proteomes" id="UP000198852">
    <property type="component" value="Unassembled WGS sequence"/>
</dbReference>
<sequence>MTEEKSSALSGFRWLYGGMDLIVRTEHGAVRGVADGDVMAFKGIPYAAPLDGPRRFQAPVAPPRWDGLRDASRYSASVPQAALPPMPAIWRPGDSTECLTVNVWTPDRGGHLPVMVWLHGGAFLGGTAATDGFDGSVLARDGVVVVTVNYRVGYEGFGWVEDAPSNRGVLDQLAALRWVRDNIISFGGNPDNVTIFGESAGATSVATLVAGSGRRGLFRRAIAQSPAAMYVDEDEARKLGELITGPLGIPPTASGLADVPPEALHAAQAPAMAEISANRAAWTNGLPYNVVLDGEVLAELPWVAMRGSAAHGIDVIAGFNRDEATTFTADLPDEALDVEELARSLSLPDSTAAEYRSAYPGLPDSDLHTVLLGDQLFRMPAVWMAEAVAAARGRAFLYEFTWPTPQRGGALGAAHGLDVPFTFGRCDDPLAVQMLGDEPAGFDELSAEIRRSWTSFAATGDPGWPGYRLLDRQTRIFDNPVSLVGDPIRGSRQIWERRFPELG</sequence>
<organism evidence="8 9">
    <name type="scientific">Saccharopolyspora flava</name>
    <dbReference type="NCBI Taxonomy" id="95161"/>
    <lineage>
        <taxon>Bacteria</taxon>
        <taxon>Bacillati</taxon>
        <taxon>Actinomycetota</taxon>
        <taxon>Actinomycetes</taxon>
        <taxon>Pseudonocardiales</taxon>
        <taxon>Pseudonocardiaceae</taxon>
        <taxon>Saccharopolyspora</taxon>
    </lineage>
</organism>
<gene>
    <name evidence="8" type="ORF">SAMN05660874_04913</name>
</gene>
<evidence type="ECO:0000313" key="9">
    <source>
        <dbReference type="Proteomes" id="UP000198852"/>
    </source>
</evidence>
<dbReference type="InterPro" id="IPR002168">
    <property type="entry name" value="Lipase_GDXG_HIS_AS"/>
</dbReference>
<evidence type="ECO:0000256" key="3">
    <source>
        <dbReference type="ARBA" id="ARBA00022801"/>
    </source>
</evidence>
<dbReference type="PRINTS" id="PR00878">
    <property type="entry name" value="CHOLNESTRASE"/>
</dbReference>
<dbReference type="InterPro" id="IPR019826">
    <property type="entry name" value="Carboxylesterase_B_AS"/>
</dbReference>
<dbReference type="EC" id="3.1.1.-" evidence="6"/>
<accession>A0A1I6UIE0</accession>
<dbReference type="SUPFAM" id="SSF53474">
    <property type="entry name" value="alpha/beta-Hydrolases"/>
    <property type="match status" value="1"/>
</dbReference>
<dbReference type="InterPro" id="IPR029058">
    <property type="entry name" value="AB_hydrolase_fold"/>
</dbReference>
<comment type="similarity">
    <text evidence="2">Belongs to the 'GDXG' lipolytic enzyme family.</text>
</comment>
<keyword evidence="3 6" id="KW-0378">Hydrolase</keyword>
<feature type="domain" description="Carboxylesterase type B" evidence="7">
    <location>
        <begin position="21"/>
        <end position="462"/>
    </location>
</feature>
<evidence type="ECO:0000256" key="5">
    <source>
        <dbReference type="PIRSR" id="PIRSR600997-1"/>
    </source>
</evidence>
<name>A0A1I6UIE0_9PSEU</name>
<dbReference type="PROSITE" id="PS00122">
    <property type="entry name" value="CARBOXYLESTERASE_B_1"/>
    <property type="match status" value="1"/>
</dbReference>
<feature type="active site" description="Charge relay system" evidence="5">
    <location>
        <position position="323"/>
    </location>
</feature>
<dbReference type="InterPro" id="IPR002018">
    <property type="entry name" value="CarbesteraseB"/>
</dbReference>
<dbReference type="InterPro" id="IPR000997">
    <property type="entry name" value="Cholinesterase"/>
</dbReference>
<evidence type="ECO:0000256" key="1">
    <source>
        <dbReference type="ARBA" id="ARBA00005964"/>
    </source>
</evidence>
<keyword evidence="9" id="KW-1185">Reference proteome</keyword>
<evidence type="ECO:0000313" key="8">
    <source>
        <dbReference type="EMBL" id="SFT01057.1"/>
    </source>
</evidence>
<evidence type="ECO:0000256" key="2">
    <source>
        <dbReference type="ARBA" id="ARBA00010515"/>
    </source>
</evidence>
<feature type="active site" description="Acyl-ester intermediate" evidence="5">
    <location>
        <position position="199"/>
    </location>
</feature>
<dbReference type="RefSeq" id="WP_245776101.1">
    <property type="nucleotide sequence ID" value="NZ_FOZX01000011.1"/>
</dbReference>
<dbReference type="PROSITE" id="PS01173">
    <property type="entry name" value="LIPASE_GDXG_HIS"/>
    <property type="match status" value="1"/>
</dbReference>
<dbReference type="EMBL" id="FOZX01000011">
    <property type="protein sequence ID" value="SFT01057.1"/>
    <property type="molecule type" value="Genomic_DNA"/>
</dbReference>
<protein>
    <recommendedName>
        <fullName evidence="6">Carboxylic ester hydrolase</fullName>
        <ecNumber evidence="6">3.1.1.-</ecNumber>
    </recommendedName>
</protein>
<dbReference type="PANTHER" id="PTHR43918:SF4">
    <property type="entry name" value="CARBOXYLIC ESTER HYDROLASE"/>
    <property type="match status" value="1"/>
</dbReference>
<dbReference type="AlphaFoldDB" id="A0A1I6UIE0"/>
<dbReference type="Pfam" id="PF00135">
    <property type="entry name" value="COesterase"/>
    <property type="match status" value="1"/>
</dbReference>
<dbReference type="InterPro" id="IPR050654">
    <property type="entry name" value="AChE-related_enzymes"/>
</dbReference>
<comment type="similarity">
    <text evidence="1 6">Belongs to the type-B carboxylesterase/lipase family.</text>
</comment>
<evidence type="ECO:0000259" key="7">
    <source>
        <dbReference type="Pfam" id="PF00135"/>
    </source>
</evidence>
<keyword evidence="4" id="KW-1015">Disulfide bond</keyword>
<dbReference type="GO" id="GO:0004104">
    <property type="term" value="F:cholinesterase activity"/>
    <property type="evidence" value="ECO:0007669"/>
    <property type="project" value="InterPro"/>
</dbReference>
<feature type="active site" description="Charge relay system" evidence="5">
    <location>
        <position position="415"/>
    </location>
</feature>
<reference evidence="9" key="1">
    <citation type="submission" date="2016-10" db="EMBL/GenBank/DDBJ databases">
        <authorList>
            <person name="Varghese N."/>
            <person name="Submissions S."/>
        </authorList>
    </citation>
    <scope>NUCLEOTIDE SEQUENCE [LARGE SCALE GENOMIC DNA]</scope>
    <source>
        <strain evidence="9">DSM 44771</strain>
    </source>
</reference>
<proteinExistence type="inferred from homology"/>
<dbReference type="PANTHER" id="PTHR43918">
    <property type="entry name" value="ACETYLCHOLINESTERASE"/>
    <property type="match status" value="1"/>
</dbReference>